<organism evidence="2">
    <name type="scientific">Trachysalambria curvirostris nimavirus</name>
    <dbReference type="NCBI Taxonomy" id="2984282"/>
    <lineage>
        <taxon>Viruses</taxon>
        <taxon>Viruses incertae sedis</taxon>
        <taxon>Naldaviricetes</taxon>
        <taxon>Nimaviridae</taxon>
    </lineage>
</organism>
<proteinExistence type="predicted"/>
<name>A0A9C7BNK1_9VIRU</name>
<dbReference type="EMBL" id="LC738880">
    <property type="protein sequence ID" value="BDT63045.1"/>
    <property type="molecule type" value="Genomic_DNA"/>
</dbReference>
<feature type="region of interest" description="Disordered" evidence="1">
    <location>
        <begin position="164"/>
        <end position="184"/>
    </location>
</feature>
<evidence type="ECO:0000313" key="2">
    <source>
        <dbReference type="EMBL" id="BDT63045.1"/>
    </source>
</evidence>
<reference evidence="2" key="1">
    <citation type="submission" date="2022-10" db="EMBL/GenBank/DDBJ databases">
        <title>Genome sequences of endogenous nimaviruses in decapod crustaceans.</title>
        <authorList>
            <person name="Kawato S."/>
            <person name="Nozaki R."/>
            <person name="Kondo H."/>
            <person name="Hirono I."/>
        </authorList>
    </citation>
    <scope>NUCLEOTIDE SEQUENCE</scope>
    <source>
        <strain evidence="2">Ube2021</strain>
    </source>
</reference>
<accession>A0A9C7BNK1</accession>
<evidence type="ECO:0000256" key="1">
    <source>
        <dbReference type="SAM" id="MobiDB-lite"/>
    </source>
</evidence>
<feature type="compositionally biased region" description="Polar residues" evidence="1">
    <location>
        <begin position="171"/>
        <end position="180"/>
    </location>
</feature>
<sequence>MSMLYATNTVRDTKFYSLVDSLAKKAKWVSENVKDTSASINVEFGYGGARLMDVRWTGLKSISRLCDCLQYCDGKRLKLRAVGSSAGNIIVYSLAIILGLKGRCCGYDTKHPKRRGVITKRHLFKDISGLDIPAEVGCACECLRIIADTLLEVAAIQEHPAWDNRDDERGNATSTVSATTQEEDNGISGRNYERLMLNGSRETSSVSIQDIFSGRETTESILSHGRGSAASGYTDLFAEAPIHYVLNMCRTIDKLEGRVGALYSLSRFLIMFCVDWSTADDYRNPIIDRCEFYIGARKIEGDEGFVFLDLVSNNYIPLVAIVPRESSVREDVDRFNQSMDILMDSIDIREIVFPHLAEIIWQRRVKRLRLRRDKSMFDIRNWTWDGRISTPKIYYNPDYEVHERRQVFTDIMTKTESLPDFQRLVMDSERSLVLCWNYIFELSPLGKHLFPIESVSGLFEASLPLVTPWQLKVVQNHRHGRKMAVRNRRTRARFYDDFFPSVPKQQTRRVPL</sequence>
<protein>
    <submittedName>
        <fullName evidence="2">Wsv269-like protein</fullName>
    </submittedName>
</protein>